<dbReference type="Proteomes" id="UP000184267">
    <property type="component" value="Unassembled WGS sequence"/>
</dbReference>
<dbReference type="PRINTS" id="PR01315">
    <property type="entry name" value="BATTENIN"/>
</dbReference>
<dbReference type="OMA" id="WLCNWQV"/>
<dbReference type="Pfam" id="PF02487">
    <property type="entry name" value="CLN3"/>
    <property type="match status" value="2"/>
</dbReference>
<feature type="transmembrane region" description="Helical" evidence="7">
    <location>
        <begin position="58"/>
        <end position="87"/>
    </location>
</feature>
<feature type="transmembrane region" description="Helical" evidence="7">
    <location>
        <begin position="292"/>
        <end position="317"/>
    </location>
</feature>
<gene>
    <name evidence="8" type="ORF">TRAPUB_7046</name>
</gene>
<dbReference type="AlphaFoldDB" id="A0A1M2V4B6"/>
<dbReference type="InterPro" id="IPR003492">
    <property type="entry name" value="Battenin_disease_Cln3"/>
</dbReference>
<feature type="transmembrane region" description="Helical" evidence="7">
    <location>
        <begin position="93"/>
        <end position="115"/>
    </location>
</feature>
<dbReference type="GO" id="GO:0006865">
    <property type="term" value="P:amino acid transport"/>
    <property type="evidence" value="ECO:0007669"/>
    <property type="project" value="UniProtKB-KW"/>
</dbReference>
<name>A0A1M2V4B6_TRAPU</name>
<organism evidence="8 9">
    <name type="scientific">Trametes pubescens</name>
    <name type="common">White-rot fungus</name>
    <dbReference type="NCBI Taxonomy" id="154538"/>
    <lineage>
        <taxon>Eukaryota</taxon>
        <taxon>Fungi</taxon>
        <taxon>Dikarya</taxon>
        <taxon>Basidiomycota</taxon>
        <taxon>Agaricomycotina</taxon>
        <taxon>Agaricomycetes</taxon>
        <taxon>Polyporales</taxon>
        <taxon>Polyporaceae</taxon>
        <taxon>Trametes</taxon>
    </lineage>
</organism>
<accession>A0A1M2V4B6</accession>
<dbReference type="STRING" id="154538.A0A1M2V4B6"/>
<evidence type="ECO:0000256" key="6">
    <source>
        <dbReference type="ARBA" id="ARBA00023136"/>
    </source>
</evidence>
<sequence length="382" mass="41579">MSAHPVLYVIILSAALDLVPPSTPKGIIAFCNIFPALIAKLGWPYLLKGRIRYPRRIVGCTAISVSGMLTVAFFDGGAGLAGALLWWELRGLGVRFGVGLSTILPFITPLAYFFVLPRPELFVGAAFSAAEDEEDGAAMSASYTPLPRSEDEDALSATEQAASAKGAMSLTMQDKWRLAKPMLTKYMLPLFCVYLFEYTINQGISPTLVYPVPTRESHWFMSLLIHSIRDYYPLWQLVYQTTVFLSRSSISLGLPPLSGRLLSLPAIVQGAILCTLAFESAVGIFGDAHEGVSFALVFLLICVEGVCGGLAYVNVFYRINQEKRDVPGVDAERTKQEREFKIGSIGLSDSTGILMASLLAVPTEIGLCRVQVARGKVFCQSL</sequence>
<dbReference type="GO" id="GO:0005774">
    <property type="term" value="C:vacuolar membrane"/>
    <property type="evidence" value="ECO:0007669"/>
    <property type="project" value="UniProtKB-SubCell"/>
</dbReference>
<feature type="transmembrane region" description="Helical" evidence="7">
    <location>
        <begin position="26"/>
        <end position="46"/>
    </location>
</feature>
<comment type="caution">
    <text evidence="7">Lacks conserved residue(s) required for the propagation of feature annotation.</text>
</comment>
<keyword evidence="5 7" id="KW-1133">Transmembrane helix</keyword>
<evidence type="ECO:0000256" key="5">
    <source>
        <dbReference type="ARBA" id="ARBA00022989"/>
    </source>
</evidence>
<comment type="similarity">
    <text evidence="7">Belongs to the battenin family.</text>
</comment>
<dbReference type="GO" id="GO:0051453">
    <property type="term" value="P:regulation of intracellular pH"/>
    <property type="evidence" value="ECO:0007669"/>
    <property type="project" value="TreeGrafter"/>
</dbReference>
<reference evidence="8 9" key="1">
    <citation type="submission" date="2016-10" db="EMBL/GenBank/DDBJ databases">
        <title>Genome sequence of the basidiomycete white-rot fungus Trametes pubescens.</title>
        <authorList>
            <person name="Makela M.R."/>
            <person name="Granchi Z."/>
            <person name="Peng M."/>
            <person name="De Vries R.P."/>
            <person name="Grigoriev I."/>
            <person name="Riley R."/>
            <person name="Hilden K."/>
        </authorList>
    </citation>
    <scope>NUCLEOTIDE SEQUENCE [LARGE SCALE GENOMIC DNA]</scope>
    <source>
        <strain evidence="8 9">FBCC735</strain>
    </source>
</reference>
<proteinExistence type="inferred from homology"/>
<evidence type="ECO:0000313" key="9">
    <source>
        <dbReference type="Proteomes" id="UP000184267"/>
    </source>
</evidence>
<evidence type="ECO:0000313" key="8">
    <source>
        <dbReference type="EMBL" id="OJT02393.1"/>
    </source>
</evidence>
<dbReference type="GO" id="GO:0012505">
    <property type="term" value="C:endomembrane system"/>
    <property type="evidence" value="ECO:0007669"/>
    <property type="project" value="UniProtKB-SubCell"/>
</dbReference>
<dbReference type="PANTHER" id="PTHR10981:SF0">
    <property type="entry name" value="BATTENIN"/>
    <property type="match status" value="1"/>
</dbReference>
<dbReference type="OrthoDB" id="5965864at2759"/>
<dbReference type="EMBL" id="MNAD01001671">
    <property type="protein sequence ID" value="OJT02393.1"/>
    <property type="molecule type" value="Genomic_DNA"/>
</dbReference>
<comment type="caution">
    <text evidence="8">The sequence shown here is derived from an EMBL/GenBank/DDBJ whole genome shotgun (WGS) entry which is preliminary data.</text>
</comment>
<keyword evidence="7" id="KW-0926">Vacuole</keyword>
<protein>
    <recommendedName>
        <fullName evidence="7">Protein BTN</fullName>
    </recommendedName>
</protein>
<evidence type="ECO:0000256" key="2">
    <source>
        <dbReference type="ARBA" id="ARBA00022448"/>
    </source>
</evidence>
<keyword evidence="2" id="KW-0813">Transport</keyword>
<keyword evidence="9" id="KW-1185">Reference proteome</keyword>
<comment type="subcellular location">
    <subcellularLocation>
        <location evidence="1">Endomembrane system</location>
        <topology evidence="1">Multi-pass membrane protein</topology>
    </subcellularLocation>
    <subcellularLocation>
        <location evidence="7">Vacuole membrane</location>
        <topology evidence="7">Multi-pass membrane protein</topology>
    </subcellularLocation>
</comment>
<evidence type="ECO:0000256" key="1">
    <source>
        <dbReference type="ARBA" id="ARBA00004127"/>
    </source>
</evidence>
<evidence type="ECO:0000256" key="3">
    <source>
        <dbReference type="ARBA" id="ARBA00022692"/>
    </source>
</evidence>
<keyword evidence="4" id="KW-0029">Amino-acid transport</keyword>
<dbReference type="PANTHER" id="PTHR10981">
    <property type="entry name" value="BATTENIN"/>
    <property type="match status" value="1"/>
</dbReference>
<keyword evidence="6 7" id="KW-0472">Membrane</keyword>
<evidence type="ECO:0000256" key="7">
    <source>
        <dbReference type="RuleBase" id="RU361113"/>
    </source>
</evidence>
<evidence type="ECO:0000256" key="4">
    <source>
        <dbReference type="ARBA" id="ARBA00022970"/>
    </source>
</evidence>
<feature type="transmembrane region" description="Helical" evidence="7">
    <location>
        <begin position="261"/>
        <end position="286"/>
    </location>
</feature>
<keyword evidence="3 7" id="KW-0812">Transmembrane</keyword>